<name>A0A1I4CBY0_9GAMM</name>
<keyword evidence="2" id="KW-1185">Reference proteome</keyword>
<keyword evidence="1" id="KW-0418">Kinase</keyword>
<protein>
    <submittedName>
        <fullName evidence="1">Predicted kinase</fullName>
    </submittedName>
</protein>
<gene>
    <name evidence="1" type="ORF">SAMN04488079_12714</name>
</gene>
<evidence type="ECO:0000313" key="1">
    <source>
        <dbReference type="EMBL" id="SFK78273.1"/>
    </source>
</evidence>
<dbReference type="STRING" id="45496.SAMN04488079_12714"/>
<dbReference type="GO" id="GO:0016301">
    <property type="term" value="F:kinase activity"/>
    <property type="evidence" value="ECO:0007669"/>
    <property type="project" value="UniProtKB-KW"/>
</dbReference>
<dbReference type="AlphaFoldDB" id="A0A1I4CBY0"/>
<accession>A0A1I4CBY0</accession>
<sequence length="164" mass="18504">MNKGTLTFFCGKMGAGKSTKARQIAQEGNAVLLSEDEWLAALYPNKISSLSDYIECSNLLKPQIKKLVQSMLSTGTNVVMDFPANTFSQRGWFRNIFSEIDAPHSLVYIDLPNEVCLKQIEKRRKEQPERATTDTADMFEQVTKYFMAPTPEEGFNIIKVEPNA</sequence>
<dbReference type="Gene3D" id="3.40.50.300">
    <property type="entry name" value="P-loop containing nucleotide triphosphate hydrolases"/>
    <property type="match status" value="1"/>
</dbReference>
<dbReference type="OrthoDB" id="531205at2"/>
<dbReference type="Pfam" id="PF13671">
    <property type="entry name" value="AAA_33"/>
    <property type="match status" value="1"/>
</dbReference>
<proteinExistence type="predicted"/>
<dbReference type="EMBL" id="FOSH01000027">
    <property type="protein sequence ID" value="SFK78273.1"/>
    <property type="molecule type" value="Genomic_DNA"/>
</dbReference>
<dbReference type="Proteomes" id="UP000198924">
    <property type="component" value="Unassembled WGS sequence"/>
</dbReference>
<reference evidence="2" key="1">
    <citation type="submission" date="2016-10" db="EMBL/GenBank/DDBJ databases">
        <authorList>
            <person name="Varghese N."/>
            <person name="Submissions S."/>
        </authorList>
    </citation>
    <scope>NUCLEOTIDE SEQUENCE [LARGE SCALE GENOMIC DNA]</scope>
    <source>
        <strain evidence="2">DSM 11578</strain>
    </source>
</reference>
<keyword evidence="1" id="KW-0808">Transferase</keyword>
<dbReference type="InterPro" id="IPR027417">
    <property type="entry name" value="P-loop_NTPase"/>
</dbReference>
<dbReference type="SUPFAM" id="SSF52540">
    <property type="entry name" value="P-loop containing nucleoside triphosphate hydrolases"/>
    <property type="match status" value="1"/>
</dbReference>
<organism evidence="1 2">
    <name type="scientific">Methylophaga sulfidovorans</name>
    <dbReference type="NCBI Taxonomy" id="45496"/>
    <lineage>
        <taxon>Bacteria</taxon>
        <taxon>Pseudomonadati</taxon>
        <taxon>Pseudomonadota</taxon>
        <taxon>Gammaproteobacteria</taxon>
        <taxon>Thiotrichales</taxon>
        <taxon>Piscirickettsiaceae</taxon>
        <taxon>Methylophaga</taxon>
    </lineage>
</organism>
<dbReference type="RefSeq" id="WP_091716195.1">
    <property type="nucleotide sequence ID" value="NZ_FOSH01000027.1"/>
</dbReference>
<evidence type="ECO:0000313" key="2">
    <source>
        <dbReference type="Proteomes" id="UP000198924"/>
    </source>
</evidence>